<protein>
    <recommendedName>
        <fullName evidence="6">Choline/ethanolamine kinase</fullName>
    </recommendedName>
</protein>
<dbReference type="Pfam" id="PF01633">
    <property type="entry name" value="Choline_kinase"/>
    <property type="match status" value="1"/>
</dbReference>
<dbReference type="GO" id="GO:0006646">
    <property type="term" value="P:phosphatidylethanolamine biosynthetic process"/>
    <property type="evidence" value="ECO:0007669"/>
    <property type="project" value="TreeGrafter"/>
</dbReference>
<dbReference type="PANTHER" id="PTHR22603:SF93">
    <property type="entry name" value="RE24176P"/>
    <property type="match status" value="1"/>
</dbReference>
<dbReference type="PANTHER" id="PTHR22603">
    <property type="entry name" value="CHOLINE/ETHANOALAMINE KINASE"/>
    <property type="match status" value="1"/>
</dbReference>
<dbReference type="Gene3D" id="3.90.1200.10">
    <property type="match status" value="1"/>
</dbReference>
<evidence type="ECO:0000256" key="2">
    <source>
        <dbReference type="ARBA" id="ARBA00023264"/>
    </source>
</evidence>
<evidence type="ECO:0000313" key="4">
    <source>
        <dbReference type="EMBL" id="JAS12657.1"/>
    </source>
</evidence>
<dbReference type="Gene3D" id="3.30.200.20">
    <property type="entry name" value="Phosphorylase Kinase, domain 1"/>
    <property type="match status" value="1"/>
</dbReference>
<proteinExistence type="inferred from homology"/>
<evidence type="ECO:0000313" key="5">
    <source>
        <dbReference type="EMBL" id="JAS25014.1"/>
    </source>
</evidence>
<evidence type="ECO:0000256" key="3">
    <source>
        <dbReference type="ARBA" id="ARBA00038211"/>
    </source>
</evidence>
<reference evidence="4" key="1">
    <citation type="submission" date="2015-12" db="EMBL/GenBank/DDBJ databases">
        <title>De novo transcriptome assembly of four potential Pierce s Disease insect vectors from Arizona vineyards.</title>
        <authorList>
            <person name="Tassone E.E."/>
        </authorList>
    </citation>
    <scope>NUCLEOTIDE SEQUENCE</scope>
</reference>
<dbReference type="AlphaFoldDB" id="A0A1B6CGP1"/>
<keyword evidence="1" id="KW-0594">Phospholipid biosynthesis</keyword>
<dbReference type="CDD" id="cd05156">
    <property type="entry name" value="ChoK_euk"/>
    <property type="match status" value="1"/>
</dbReference>
<comment type="similarity">
    <text evidence="3">Belongs to the choline/ethanolamine kinase family.</text>
</comment>
<evidence type="ECO:0008006" key="6">
    <source>
        <dbReference type="Google" id="ProtNLM"/>
    </source>
</evidence>
<dbReference type="GO" id="GO:0004305">
    <property type="term" value="F:ethanolamine kinase activity"/>
    <property type="evidence" value="ECO:0007669"/>
    <property type="project" value="TreeGrafter"/>
</dbReference>
<gene>
    <name evidence="5" type="ORF">g.43464</name>
    <name evidence="4" type="ORF">g.43465</name>
</gene>
<organism evidence="4">
    <name type="scientific">Clastoptera arizonana</name>
    <name type="common">Arizona spittle bug</name>
    <dbReference type="NCBI Taxonomy" id="38151"/>
    <lineage>
        <taxon>Eukaryota</taxon>
        <taxon>Metazoa</taxon>
        <taxon>Ecdysozoa</taxon>
        <taxon>Arthropoda</taxon>
        <taxon>Hexapoda</taxon>
        <taxon>Insecta</taxon>
        <taxon>Pterygota</taxon>
        <taxon>Neoptera</taxon>
        <taxon>Paraneoptera</taxon>
        <taxon>Hemiptera</taxon>
        <taxon>Auchenorrhyncha</taxon>
        <taxon>Cercopoidea</taxon>
        <taxon>Clastopteridae</taxon>
        <taxon>Clastoptera</taxon>
    </lineage>
</organism>
<dbReference type="SUPFAM" id="SSF56112">
    <property type="entry name" value="Protein kinase-like (PK-like)"/>
    <property type="match status" value="1"/>
</dbReference>
<dbReference type="EMBL" id="GEDC01024641">
    <property type="protein sequence ID" value="JAS12657.1"/>
    <property type="molecule type" value="Transcribed_RNA"/>
</dbReference>
<evidence type="ECO:0000256" key="1">
    <source>
        <dbReference type="ARBA" id="ARBA00023209"/>
    </source>
</evidence>
<dbReference type="InterPro" id="IPR011009">
    <property type="entry name" value="Kinase-like_dom_sf"/>
</dbReference>
<sequence>MNTDKNDMLEMALRICRGYLPGPWKKITANDITLSQISGGLSNLLYHVTLNKTSGKSVEPTQVLLRLYGHTMGERPIESLITDSVIFTLLSERNLGPRLHGIFPGGRIEEYIPARPIKSYELHSPSLTLLVADRMAAIHSMNVPINKEPRWLWDTMIRWHQNIEEGKTKENVSQTPNTIEQQLNLIDLKAEMVWLKSHLTKLRSPVVFCHNDLQGGNILLLQNTDEENVVIIDYEYCSYNYRAYDLANHFIEWTFDYSNPVAPNFFTTKENYPSRSQMVTFLERYISHFGQTSGPVNYDAIITEIQHFTMASHLFWGMWSIVSAKRSHIPFGYWEYAKDRIDSYYSLKAELIGIETGLKRKAVDLD</sequence>
<keyword evidence="2" id="KW-1208">Phospholipid metabolism</keyword>
<name>A0A1B6CGP1_9HEMI</name>
<keyword evidence="1" id="KW-0444">Lipid biosynthesis</keyword>
<dbReference type="EMBL" id="GEDC01012284">
    <property type="protein sequence ID" value="JAS25014.1"/>
    <property type="molecule type" value="Transcribed_RNA"/>
</dbReference>
<keyword evidence="1" id="KW-0443">Lipid metabolism</keyword>
<dbReference type="GO" id="GO:0005737">
    <property type="term" value="C:cytoplasm"/>
    <property type="evidence" value="ECO:0007669"/>
    <property type="project" value="TreeGrafter"/>
</dbReference>
<accession>A0A1B6CGP1</accession>
<dbReference type="GO" id="GO:0004103">
    <property type="term" value="F:choline kinase activity"/>
    <property type="evidence" value="ECO:0007669"/>
    <property type="project" value="TreeGrafter"/>
</dbReference>